<name>A0A517Q2G2_9PLAN</name>
<keyword evidence="1" id="KW-0805">Transcription regulation</keyword>
<dbReference type="PANTHER" id="PTHR43537:SF24">
    <property type="entry name" value="GLUCONATE OPERON TRANSCRIPTIONAL REPRESSOR"/>
    <property type="match status" value="1"/>
</dbReference>
<accession>A0A517Q2G2</accession>
<feature type="domain" description="HTH gntR-type" evidence="4">
    <location>
        <begin position="56"/>
        <end position="123"/>
    </location>
</feature>
<evidence type="ECO:0000256" key="2">
    <source>
        <dbReference type="ARBA" id="ARBA00023125"/>
    </source>
</evidence>
<dbReference type="CDD" id="cd07377">
    <property type="entry name" value="WHTH_GntR"/>
    <property type="match status" value="1"/>
</dbReference>
<dbReference type="GO" id="GO:0003677">
    <property type="term" value="F:DNA binding"/>
    <property type="evidence" value="ECO:0007669"/>
    <property type="project" value="UniProtKB-KW"/>
</dbReference>
<keyword evidence="3" id="KW-0804">Transcription</keyword>
<sequence length="277" mass="30909">MSSRGQGTREKNLSFSRPVFVPVSHFSPEIEIPVNKETHLLTESAELNSLQEDESLSLVDEVYQKLLLRIIRCELPGGTELKSTQLAREIGVSRTPVVQALARLQADGIVIQQKNHRAVVREGAENWLVEIHELRLLLEPSAAAMAAGRISEAEIQRLQELAAQVKACQLQYEDGDQSPEHLQQWGAASRGFDYALHLSIADHCGNLPICEAIHKCWSYKRVSYSAAGETPEIMTRGLYDHLVLLDSLKQQDAETAAAAMTMHLRNASRMRPDRLIV</sequence>
<proteinExistence type="predicted"/>
<dbReference type="EMBL" id="CP037421">
    <property type="protein sequence ID" value="QDT25800.1"/>
    <property type="molecule type" value="Genomic_DNA"/>
</dbReference>
<evidence type="ECO:0000259" key="4">
    <source>
        <dbReference type="PROSITE" id="PS50949"/>
    </source>
</evidence>
<gene>
    <name evidence="5" type="primary">mcbR_1</name>
    <name evidence="5" type="ORF">Enr10x_10970</name>
</gene>
<dbReference type="Pfam" id="PF07729">
    <property type="entry name" value="FCD"/>
    <property type="match status" value="1"/>
</dbReference>
<dbReference type="PROSITE" id="PS50949">
    <property type="entry name" value="HTH_GNTR"/>
    <property type="match status" value="1"/>
</dbReference>
<dbReference type="InterPro" id="IPR008920">
    <property type="entry name" value="TF_FadR/GntR_C"/>
</dbReference>
<dbReference type="Proteomes" id="UP000315647">
    <property type="component" value="Chromosome"/>
</dbReference>
<organism evidence="5 6">
    <name type="scientific">Gimesia panareensis</name>
    <dbReference type="NCBI Taxonomy" id="2527978"/>
    <lineage>
        <taxon>Bacteria</taxon>
        <taxon>Pseudomonadati</taxon>
        <taxon>Planctomycetota</taxon>
        <taxon>Planctomycetia</taxon>
        <taxon>Planctomycetales</taxon>
        <taxon>Planctomycetaceae</taxon>
        <taxon>Gimesia</taxon>
    </lineage>
</organism>
<dbReference type="InterPro" id="IPR011711">
    <property type="entry name" value="GntR_C"/>
</dbReference>
<protein>
    <submittedName>
        <fullName evidence="5">HTH-type transcriptional regulator McbR</fullName>
    </submittedName>
</protein>
<dbReference type="SMART" id="SM00895">
    <property type="entry name" value="FCD"/>
    <property type="match status" value="1"/>
</dbReference>
<evidence type="ECO:0000313" key="6">
    <source>
        <dbReference type="Proteomes" id="UP000315647"/>
    </source>
</evidence>
<evidence type="ECO:0000256" key="1">
    <source>
        <dbReference type="ARBA" id="ARBA00023015"/>
    </source>
</evidence>
<dbReference type="Gene3D" id="1.10.10.10">
    <property type="entry name" value="Winged helix-like DNA-binding domain superfamily/Winged helix DNA-binding domain"/>
    <property type="match status" value="1"/>
</dbReference>
<dbReference type="InterPro" id="IPR036390">
    <property type="entry name" value="WH_DNA-bd_sf"/>
</dbReference>
<keyword evidence="6" id="KW-1185">Reference proteome</keyword>
<dbReference type="SMART" id="SM00345">
    <property type="entry name" value="HTH_GNTR"/>
    <property type="match status" value="1"/>
</dbReference>
<dbReference type="InterPro" id="IPR036388">
    <property type="entry name" value="WH-like_DNA-bd_sf"/>
</dbReference>
<dbReference type="Pfam" id="PF00392">
    <property type="entry name" value="GntR"/>
    <property type="match status" value="1"/>
</dbReference>
<evidence type="ECO:0000313" key="5">
    <source>
        <dbReference type="EMBL" id="QDT25800.1"/>
    </source>
</evidence>
<dbReference type="GO" id="GO:0003700">
    <property type="term" value="F:DNA-binding transcription factor activity"/>
    <property type="evidence" value="ECO:0007669"/>
    <property type="project" value="InterPro"/>
</dbReference>
<dbReference type="Gene3D" id="1.20.120.530">
    <property type="entry name" value="GntR ligand-binding domain-like"/>
    <property type="match status" value="1"/>
</dbReference>
<dbReference type="InterPro" id="IPR000524">
    <property type="entry name" value="Tscrpt_reg_HTH_GntR"/>
</dbReference>
<dbReference type="SUPFAM" id="SSF46785">
    <property type="entry name" value="Winged helix' DNA-binding domain"/>
    <property type="match status" value="1"/>
</dbReference>
<dbReference type="AlphaFoldDB" id="A0A517Q2G2"/>
<evidence type="ECO:0000256" key="3">
    <source>
        <dbReference type="ARBA" id="ARBA00023163"/>
    </source>
</evidence>
<dbReference type="PANTHER" id="PTHR43537">
    <property type="entry name" value="TRANSCRIPTIONAL REGULATOR, GNTR FAMILY"/>
    <property type="match status" value="1"/>
</dbReference>
<reference evidence="5 6" key="1">
    <citation type="submission" date="2019-03" db="EMBL/GenBank/DDBJ databases">
        <title>Deep-cultivation of Planctomycetes and their phenomic and genomic characterization uncovers novel biology.</title>
        <authorList>
            <person name="Wiegand S."/>
            <person name="Jogler M."/>
            <person name="Boedeker C."/>
            <person name="Pinto D."/>
            <person name="Vollmers J."/>
            <person name="Rivas-Marin E."/>
            <person name="Kohn T."/>
            <person name="Peeters S.H."/>
            <person name="Heuer A."/>
            <person name="Rast P."/>
            <person name="Oberbeckmann S."/>
            <person name="Bunk B."/>
            <person name="Jeske O."/>
            <person name="Meyerdierks A."/>
            <person name="Storesund J.E."/>
            <person name="Kallscheuer N."/>
            <person name="Luecker S."/>
            <person name="Lage O.M."/>
            <person name="Pohl T."/>
            <person name="Merkel B.J."/>
            <person name="Hornburger P."/>
            <person name="Mueller R.-W."/>
            <person name="Bruemmer F."/>
            <person name="Labrenz M."/>
            <person name="Spormann A.M."/>
            <person name="Op den Camp H."/>
            <person name="Overmann J."/>
            <person name="Amann R."/>
            <person name="Jetten M.S.M."/>
            <person name="Mascher T."/>
            <person name="Medema M.H."/>
            <person name="Devos D.P."/>
            <person name="Kaster A.-K."/>
            <person name="Ovreas L."/>
            <person name="Rohde M."/>
            <person name="Galperin M.Y."/>
            <person name="Jogler C."/>
        </authorList>
    </citation>
    <scope>NUCLEOTIDE SEQUENCE [LARGE SCALE GENOMIC DNA]</scope>
    <source>
        <strain evidence="5 6">Enr10</strain>
    </source>
</reference>
<dbReference type="SUPFAM" id="SSF48008">
    <property type="entry name" value="GntR ligand-binding domain-like"/>
    <property type="match status" value="1"/>
</dbReference>
<keyword evidence="2" id="KW-0238">DNA-binding</keyword>